<keyword evidence="4" id="KW-1185">Reference proteome</keyword>
<evidence type="ECO:0000259" key="1">
    <source>
        <dbReference type="Pfam" id="PF07171"/>
    </source>
</evidence>
<reference evidence="3 4" key="1">
    <citation type="submission" date="2018-01" db="EMBL/GenBank/DDBJ databases">
        <title>Draft genome sequence of Jiangella sp. GTF31.</title>
        <authorList>
            <person name="Sahin N."/>
            <person name="Ay H."/>
            <person name="Saygin H."/>
        </authorList>
    </citation>
    <scope>NUCLEOTIDE SEQUENCE [LARGE SCALE GENOMIC DNA]</scope>
    <source>
        <strain evidence="3 4">GTF31</strain>
    </source>
</reference>
<dbReference type="Pfam" id="PF07171">
    <property type="entry name" value="MlrC_C"/>
    <property type="match status" value="1"/>
</dbReference>
<sequence>MTATGVRRIGLAMLVQESNSWSARQTELGDFQTLRTGAAARELDVADEYHGAAGVVRAAGHEGVPLLRAWAMSGGPLTADAAATLERMLLDAIRAAGRLDGLYLGLHGALAADGIGDVDGHLLAAVRDLLGPEIPVAVSLDLHANLTRRMVRQADIVVGYHTYPHIDQVRTGAAAARLLIEQLTTGVRLRTYLAKRPMLVPAEAQSTGDGPIADLRRLADAVTSGGIRDVSIFPVQPWLDVGELGFAVTAVAPADHPTAQHRCDDLAETAWDRRHDFDVELYEPRAAIERARTLDGLVVLSESADSPTAGATGDSPAMVDALLRHGAGLRSLVTVADPAAVAACHDAGPGTRLSLDVGAGIDRRFHRPVRLTGEVRRLGAEPVELDGPFMKGTRYDMGRFAVVDTGLGPAVLLTEQPAPTFDLAPWRHAGLDPREADIVVVRSAHMYTQAYAPIARAALTLDLPGASTPRLDTLAFTNAPRPLYPLDS</sequence>
<comment type="caution">
    <text evidence="3">The sequence shown here is derived from an EMBL/GenBank/DDBJ whole genome shotgun (WGS) entry which is preliminary data.</text>
</comment>
<evidence type="ECO:0008006" key="5">
    <source>
        <dbReference type="Google" id="ProtNLM"/>
    </source>
</evidence>
<dbReference type="InterPro" id="IPR009197">
    <property type="entry name" value="MlrC"/>
</dbReference>
<dbReference type="Proteomes" id="UP000248764">
    <property type="component" value="Unassembled WGS sequence"/>
</dbReference>
<dbReference type="RefSeq" id="WP_111252679.1">
    <property type="nucleotide sequence ID" value="NZ_POTW01000001.1"/>
</dbReference>
<dbReference type="AlphaFoldDB" id="A0A2W2BGP1"/>
<evidence type="ECO:0000313" key="4">
    <source>
        <dbReference type="Proteomes" id="UP000248764"/>
    </source>
</evidence>
<gene>
    <name evidence="3" type="ORF">C1I92_00460</name>
</gene>
<accession>A0A2W2BGP1</accession>
<dbReference type="Pfam" id="PF07364">
    <property type="entry name" value="DUF1485"/>
    <property type="match status" value="1"/>
</dbReference>
<dbReference type="InterPro" id="IPR010799">
    <property type="entry name" value="MlrC_C"/>
</dbReference>
<dbReference type="InterPro" id="IPR015995">
    <property type="entry name" value="MlrC_N"/>
</dbReference>
<protein>
    <recommendedName>
        <fullName evidence="5">Microcystin degradation protein MlrC</fullName>
    </recommendedName>
</protein>
<evidence type="ECO:0000259" key="2">
    <source>
        <dbReference type="Pfam" id="PF07364"/>
    </source>
</evidence>
<dbReference type="PIRSF" id="PIRSF012702">
    <property type="entry name" value="UCP012702"/>
    <property type="match status" value="1"/>
</dbReference>
<name>A0A2W2BGP1_9ACTN</name>
<dbReference type="EMBL" id="POTW01000001">
    <property type="protein sequence ID" value="PZF86681.1"/>
    <property type="molecule type" value="Genomic_DNA"/>
</dbReference>
<evidence type="ECO:0000313" key="3">
    <source>
        <dbReference type="EMBL" id="PZF86681.1"/>
    </source>
</evidence>
<feature type="domain" description="Microcystin LR degradation protein MlrC C-terminal" evidence="1">
    <location>
        <begin position="300"/>
        <end position="477"/>
    </location>
</feature>
<feature type="domain" description="Microcystin LR degradation protein MlrC N-terminal" evidence="2">
    <location>
        <begin position="8"/>
        <end position="291"/>
    </location>
</feature>
<proteinExistence type="predicted"/>
<organism evidence="3 4">
    <name type="scientific">Jiangella anatolica</name>
    <dbReference type="NCBI Taxonomy" id="2670374"/>
    <lineage>
        <taxon>Bacteria</taxon>
        <taxon>Bacillati</taxon>
        <taxon>Actinomycetota</taxon>
        <taxon>Actinomycetes</taxon>
        <taxon>Jiangellales</taxon>
        <taxon>Jiangellaceae</taxon>
        <taxon>Jiangella</taxon>
    </lineage>
</organism>